<dbReference type="HAMAP" id="MF_01209">
    <property type="entry name" value="CPSase_S_chain"/>
    <property type="match status" value="1"/>
</dbReference>
<dbReference type="SUPFAM" id="SSF52021">
    <property type="entry name" value="Carbamoyl phosphate synthetase, small subunit N-terminal domain"/>
    <property type="match status" value="1"/>
</dbReference>
<reference evidence="15 18" key="2">
    <citation type="submission" date="2017-03" db="EMBL/GenBank/DDBJ databases">
        <title>Rapid Whole Genome Sequencing of Comamonas kerstersii Causing Continuous ambulatory Peritoneal Dialysis-Associated Peritonitis.</title>
        <authorList>
            <person name="Zheng B."/>
        </authorList>
    </citation>
    <scope>NUCLEOTIDE SEQUENCE [LARGE SCALE GENOMIC DNA]</scope>
    <source>
        <strain evidence="15 18">8943</strain>
    </source>
</reference>
<keyword evidence="7 13" id="KW-0547">Nucleotide-binding</keyword>
<accession>A0A1V0BFP3</accession>
<dbReference type="InterPro" id="IPR002474">
    <property type="entry name" value="CarbamoylP_synth_ssu_N"/>
</dbReference>
<comment type="subunit">
    <text evidence="13">Composed of two chains; the small (or glutamine) chain promotes the hydrolysis of glutamine to ammonia, which is used by the large (or ammonia) chain to synthesize carbamoyl phosphate. Tetramer of heterodimers (alpha,beta)4.</text>
</comment>
<feature type="domain" description="Carbamoyl-phosphate synthase small subunit N-terminal" evidence="14">
    <location>
        <begin position="10"/>
        <end position="140"/>
    </location>
</feature>
<dbReference type="EC" id="6.3.5.5" evidence="13"/>
<dbReference type="Pfam" id="PF00117">
    <property type="entry name" value="GATase"/>
    <property type="match status" value="1"/>
</dbReference>
<evidence type="ECO:0000313" key="15">
    <source>
        <dbReference type="EMBL" id="AQZ98750.1"/>
    </source>
</evidence>
<accession>A0A0W7Z1Z0</accession>
<reference evidence="16 17" key="1">
    <citation type="submission" date="2015-12" db="EMBL/GenBank/DDBJ databases">
        <title>Complete genome sequence of a multi-drug resistant strain Acidovorax sp. 12322-1.</title>
        <authorList>
            <person name="Ming D."/>
            <person name="Wang M."/>
            <person name="Hu S."/>
            <person name="Zhou Y."/>
            <person name="Jiang T."/>
        </authorList>
    </citation>
    <scope>NUCLEOTIDE SEQUENCE [LARGE SCALE GENOMIC DNA]</scope>
    <source>
        <strain evidence="16 17">12322-1</strain>
    </source>
</reference>
<dbReference type="PANTHER" id="PTHR43418">
    <property type="entry name" value="MULTIFUNCTIONAL TRYPTOPHAN BIOSYNTHESIS PROTEIN-RELATED"/>
    <property type="match status" value="1"/>
</dbReference>
<evidence type="ECO:0000256" key="11">
    <source>
        <dbReference type="ARBA" id="ARBA00048816"/>
    </source>
</evidence>
<dbReference type="Proteomes" id="UP000053300">
    <property type="component" value="Unassembled WGS sequence"/>
</dbReference>
<comment type="function">
    <text evidence="13">Small subunit of the glutamine-dependent carbamoyl phosphate synthetase (CPSase). CPSase catalyzes the formation of carbamoyl phosphate from the ammonia moiety of glutamine, carbonate, and phosphate donated by ATP, constituting the first step of 2 biosynthetic pathways, one leading to arginine and/or urea and the other to pyrimidine nucleotides. The small subunit (glutamine amidotransferase) binds and cleaves glutamine to supply the large subunit with the substrate ammonia.</text>
</comment>
<feature type="binding site" evidence="13">
    <location>
        <position position="280"/>
    </location>
    <ligand>
        <name>L-glutamine</name>
        <dbReference type="ChEBI" id="CHEBI:58359"/>
    </ligand>
</feature>
<keyword evidence="10 13" id="KW-0665">Pyrimidine biosynthesis</keyword>
<dbReference type="KEGG" id="cke:B5M06_11310"/>
<feature type="active site" evidence="13">
    <location>
        <position position="365"/>
    </location>
</feature>
<feature type="binding site" evidence="13">
    <location>
        <position position="253"/>
    </location>
    <ligand>
        <name>L-glutamine</name>
        <dbReference type="ChEBI" id="CHEBI:58359"/>
    </ligand>
</feature>
<dbReference type="PRINTS" id="PR00099">
    <property type="entry name" value="CPSGATASE"/>
</dbReference>
<feature type="binding site" evidence="13">
    <location>
        <position position="324"/>
    </location>
    <ligand>
        <name>L-glutamine</name>
        <dbReference type="ChEBI" id="CHEBI:58359"/>
    </ligand>
</feature>
<dbReference type="InterPro" id="IPR036480">
    <property type="entry name" value="CarbP_synth_ssu_N_sf"/>
</dbReference>
<dbReference type="InterPro" id="IPR050472">
    <property type="entry name" value="Anth_synth/Amidotransfase"/>
</dbReference>
<dbReference type="GeneID" id="83039909"/>
<dbReference type="InterPro" id="IPR006274">
    <property type="entry name" value="CarbamoylP_synth_ssu"/>
</dbReference>
<evidence type="ECO:0000256" key="12">
    <source>
        <dbReference type="ARBA" id="ARBA00049285"/>
    </source>
</evidence>
<evidence type="ECO:0000256" key="5">
    <source>
        <dbReference type="ARBA" id="ARBA00022598"/>
    </source>
</evidence>
<gene>
    <name evidence="13" type="primary">carA</name>
    <name evidence="16" type="ORF">AS359_09905</name>
    <name evidence="15" type="ORF">B5M06_11310</name>
</gene>
<proteinExistence type="inferred from homology"/>
<evidence type="ECO:0000256" key="9">
    <source>
        <dbReference type="ARBA" id="ARBA00022962"/>
    </source>
</evidence>
<dbReference type="AlphaFoldDB" id="A0A0W7Z1Z0"/>
<dbReference type="CDD" id="cd01744">
    <property type="entry name" value="GATase1_CPSase"/>
    <property type="match status" value="1"/>
</dbReference>
<dbReference type="UniPathway" id="UPA00070">
    <property type="reaction ID" value="UER00115"/>
</dbReference>
<dbReference type="GO" id="GO:0044205">
    <property type="term" value="P:'de novo' UMP biosynthetic process"/>
    <property type="evidence" value="ECO:0007669"/>
    <property type="project" value="UniProtKB-UniRule"/>
</dbReference>
<comment type="catalytic activity">
    <reaction evidence="12 13">
        <text>L-glutamine + H2O = L-glutamate + NH4(+)</text>
        <dbReference type="Rhea" id="RHEA:15889"/>
        <dbReference type="ChEBI" id="CHEBI:15377"/>
        <dbReference type="ChEBI" id="CHEBI:28938"/>
        <dbReference type="ChEBI" id="CHEBI:29985"/>
        <dbReference type="ChEBI" id="CHEBI:58359"/>
    </reaction>
</comment>
<dbReference type="Pfam" id="PF00988">
    <property type="entry name" value="CPSase_sm_chain"/>
    <property type="match status" value="1"/>
</dbReference>
<dbReference type="STRING" id="225992.B5M06_11310"/>
<evidence type="ECO:0000256" key="3">
    <source>
        <dbReference type="ARBA" id="ARBA00007800"/>
    </source>
</evidence>
<dbReference type="EMBL" id="LPXH01000025">
    <property type="protein sequence ID" value="KUF41103.1"/>
    <property type="molecule type" value="Genomic_DNA"/>
</dbReference>
<dbReference type="PANTHER" id="PTHR43418:SF7">
    <property type="entry name" value="CARBAMOYL-PHOSPHATE SYNTHASE SMALL CHAIN"/>
    <property type="match status" value="1"/>
</dbReference>
<name>A0A0W7Z1Z0_9BURK</name>
<dbReference type="FunFam" id="3.40.50.880:FF:000011">
    <property type="entry name" value="Carbamoyl-phosphate synthase small chain"/>
    <property type="match status" value="1"/>
</dbReference>
<feature type="binding site" evidence="13">
    <location>
        <position position="321"/>
    </location>
    <ligand>
        <name>L-glutamine</name>
        <dbReference type="ChEBI" id="CHEBI:58359"/>
    </ligand>
</feature>
<dbReference type="RefSeq" id="WP_054066868.1">
    <property type="nucleotide sequence ID" value="NZ_CATYED010000001.1"/>
</dbReference>
<feature type="binding site" evidence="13">
    <location>
        <position position="323"/>
    </location>
    <ligand>
        <name>L-glutamine</name>
        <dbReference type="ChEBI" id="CHEBI:58359"/>
    </ligand>
</feature>
<organism evidence="16 17">
    <name type="scientific">Comamonas kerstersii</name>
    <dbReference type="NCBI Taxonomy" id="225992"/>
    <lineage>
        <taxon>Bacteria</taxon>
        <taxon>Pseudomonadati</taxon>
        <taxon>Pseudomonadota</taxon>
        <taxon>Betaproteobacteria</taxon>
        <taxon>Burkholderiales</taxon>
        <taxon>Comamonadaceae</taxon>
        <taxon>Comamonas</taxon>
    </lineage>
</organism>
<protein>
    <recommendedName>
        <fullName evidence="13">Carbamoyl phosphate synthase small chain</fullName>
        <ecNumber evidence="13">6.3.5.5</ecNumber>
    </recommendedName>
    <alternativeName>
        <fullName evidence="13">Carbamoyl phosphate synthetase glutamine chain</fullName>
    </alternativeName>
</protein>
<evidence type="ECO:0000256" key="7">
    <source>
        <dbReference type="ARBA" id="ARBA00022741"/>
    </source>
</evidence>
<evidence type="ECO:0000256" key="8">
    <source>
        <dbReference type="ARBA" id="ARBA00022840"/>
    </source>
</evidence>
<evidence type="ECO:0000259" key="14">
    <source>
        <dbReference type="SMART" id="SM01097"/>
    </source>
</evidence>
<feature type="active site" description="Nucleophile" evidence="13">
    <location>
        <position position="279"/>
    </location>
</feature>
<dbReference type="SUPFAM" id="SSF52317">
    <property type="entry name" value="Class I glutamine amidotransferase-like"/>
    <property type="match status" value="1"/>
</dbReference>
<dbReference type="Gene3D" id="3.40.50.880">
    <property type="match status" value="1"/>
</dbReference>
<evidence type="ECO:0000256" key="1">
    <source>
        <dbReference type="ARBA" id="ARBA00004812"/>
    </source>
</evidence>
<comment type="pathway">
    <text evidence="1 13">Pyrimidine metabolism; UMP biosynthesis via de novo pathway; (S)-dihydroorotate from bicarbonate: step 1/3.</text>
</comment>
<accession>A0A1V3TIP7</accession>
<keyword evidence="17" id="KW-1185">Reference proteome</keyword>
<dbReference type="NCBIfam" id="TIGR01368">
    <property type="entry name" value="CPSaseIIsmall"/>
    <property type="match status" value="1"/>
</dbReference>
<feature type="binding site" evidence="13">
    <location>
        <position position="283"/>
    </location>
    <ligand>
        <name>L-glutamine</name>
        <dbReference type="ChEBI" id="CHEBI:58359"/>
    </ligand>
</feature>
<comment type="similarity">
    <text evidence="3 13">Belongs to the CarA family.</text>
</comment>
<evidence type="ECO:0000313" key="18">
    <source>
        <dbReference type="Proteomes" id="UP000242792"/>
    </source>
</evidence>
<evidence type="ECO:0000313" key="16">
    <source>
        <dbReference type="EMBL" id="KUF41103.1"/>
    </source>
</evidence>
<feature type="region of interest" description="CPSase" evidence="13">
    <location>
        <begin position="1"/>
        <end position="202"/>
    </location>
</feature>
<sequence>MLLSLQGSFPSAILALADGTVFIGNSIGAQGTTVGEVVFNTAITGYQEILTDPSYCQQIVTLTYPHIGNYGVNREDVEADKVHAAGLIIKNLPLLASNFRCDETLSQYLVRNHTVAIANIDTRKLTRLLRDKGAQNGAIVGLAAGEQVTQAKIDEALAAAKAAPAMKGLDLAKVVTTEAAYDWTETEWKLGEGYGKLESPKFHVVAYDFGVKKNILRMLAERGCKLTVVPAKTPAKDVLALNPDGVFLSNGPGDPAPCDYAIAAAQEIMAAKKPLFGICLGHQIMALASGAKTFKMQNSHHGANHPVKELATGRVSITSQNHGFAVEMDTLPANVRPTHISLFDGTLQGLERTDVPAFCFQGHPEASPGPHDIAYLFDRFTALMESHKNA</sequence>
<comment type="catalytic activity">
    <reaction evidence="11 13">
        <text>hydrogencarbonate + L-glutamine + 2 ATP + H2O = carbamoyl phosphate + L-glutamate + 2 ADP + phosphate + 2 H(+)</text>
        <dbReference type="Rhea" id="RHEA:18633"/>
        <dbReference type="ChEBI" id="CHEBI:15377"/>
        <dbReference type="ChEBI" id="CHEBI:15378"/>
        <dbReference type="ChEBI" id="CHEBI:17544"/>
        <dbReference type="ChEBI" id="CHEBI:29985"/>
        <dbReference type="ChEBI" id="CHEBI:30616"/>
        <dbReference type="ChEBI" id="CHEBI:43474"/>
        <dbReference type="ChEBI" id="CHEBI:58228"/>
        <dbReference type="ChEBI" id="CHEBI:58359"/>
        <dbReference type="ChEBI" id="CHEBI:456216"/>
        <dbReference type="EC" id="6.3.5.5"/>
    </reaction>
</comment>
<dbReference type="InterPro" id="IPR017926">
    <property type="entry name" value="GATASE"/>
</dbReference>
<keyword evidence="5 13" id="KW-0436">Ligase</keyword>
<dbReference type="GO" id="GO:0006207">
    <property type="term" value="P:'de novo' pyrimidine nucleobase biosynthetic process"/>
    <property type="evidence" value="ECO:0007669"/>
    <property type="project" value="InterPro"/>
</dbReference>
<dbReference type="UniPathway" id="UPA00068">
    <property type="reaction ID" value="UER00171"/>
</dbReference>
<dbReference type="Gene3D" id="3.50.30.20">
    <property type="entry name" value="Carbamoyl-phosphate synthase small subunit, N-terminal domain"/>
    <property type="match status" value="1"/>
</dbReference>
<dbReference type="InterPro" id="IPR035686">
    <property type="entry name" value="CPSase_GATase1"/>
</dbReference>
<keyword evidence="6 13" id="KW-0028">Amino-acid biosynthesis</keyword>
<evidence type="ECO:0000256" key="4">
    <source>
        <dbReference type="ARBA" id="ARBA00022571"/>
    </source>
</evidence>
<dbReference type="FunFam" id="3.50.30.20:FF:000001">
    <property type="entry name" value="Carbamoyl-phosphate synthase small chain"/>
    <property type="match status" value="1"/>
</dbReference>
<dbReference type="Proteomes" id="UP000242792">
    <property type="component" value="Chromosome"/>
</dbReference>
<dbReference type="NCBIfam" id="NF009475">
    <property type="entry name" value="PRK12838.1"/>
    <property type="match status" value="1"/>
</dbReference>
<evidence type="ECO:0000256" key="6">
    <source>
        <dbReference type="ARBA" id="ARBA00022605"/>
    </source>
</evidence>
<dbReference type="InterPro" id="IPR029062">
    <property type="entry name" value="Class_I_gatase-like"/>
</dbReference>
<keyword evidence="9 13" id="KW-0315">Glutamine amidotransferase</keyword>
<keyword evidence="8 13" id="KW-0067">ATP-binding</keyword>
<dbReference type="EMBL" id="CP020121">
    <property type="protein sequence ID" value="AQZ98750.1"/>
    <property type="molecule type" value="Genomic_DNA"/>
</dbReference>
<dbReference type="GO" id="GO:0006541">
    <property type="term" value="P:glutamine metabolic process"/>
    <property type="evidence" value="ECO:0007669"/>
    <property type="project" value="InterPro"/>
</dbReference>
<evidence type="ECO:0000256" key="13">
    <source>
        <dbReference type="HAMAP-Rule" id="MF_01209"/>
    </source>
</evidence>
<feature type="binding site" evidence="13">
    <location>
        <position position="54"/>
    </location>
    <ligand>
        <name>L-glutamine</name>
        <dbReference type="ChEBI" id="CHEBI:58359"/>
    </ligand>
</feature>
<feature type="active site" evidence="13">
    <location>
        <position position="363"/>
    </location>
</feature>
<evidence type="ECO:0000256" key="2">
    <source>
        <dbReference type="ARBA" id="ARBA00005077"/>
    </source>
</evidence>
<dbReference type="GO" id="GO:0006526">
    <property type="term" value="P:L-arginine biosynthetic process"/>
    <property type="evidence" value="ECO:0007669"/>
    <property type="project" value="UniProtKB-UniRule"/>
</dbReference>
<evidence type="ECO:0000256" key="10">
    <source>
        <dbReference type="ARBA" id="ARBA00022975"/>
    </source>
</evidence>
<dbReference type="SMART" id="SM01097">
    <property type="entry name" value="CPSase_sm_chain"/>
    <property type="match status" value="1"/>
</dbReference>
<evidence type="ECO:0000313" key="17">
    <source>
        <dbReference type="Proteomes" id="UP000053300"/>
    </source>
</evidence>
<dbReference type="OrthoDB" id="9804328at2"/>
<keyword evidence="4 13" id="KW-0055">Arginine biosynthesis</keyword>
<feature type="binding site" evidence="13">
    <location>
        <position position="251"/>
    </location>
    <ligand>
        <name>L-glutamine</name>
        <dbReference type="ChEBI" id="CHEBI:58359"/>
    </ligand>
</feature>
<comment type="pathway">
    <text evidence="2 13">Amino-acid biosynthesis; L-arginine biosynthesis; carbamoyl phosphate from bicarbonate: step 1/1.</text>
</comment>
<dbReference type="GO" id="GO:0004088">
    <property type="term" value="F:carbamoyl-phosphate synthase (glutamine-hydrolyzing) activity"/>
    <property type="evidence" value="ECO:0007669"/>
    <property type="project" value="UniProtKB-UniRule"/>
</dbReference>
<dbReference type="PRINTS" id="PR00096">
    <property type="entry name" value="GATASE"/>
</dbReference>
<dbReference type="GO" id="GO:0005524">
    <property type="term" value="F:ATP binding"/>
    <property type="evidence" value="ECO:0007669"/>
    <property type="project" value="UniProtKB-UniRule"/>
</dbReference>
<dbReference type="PROSITE" id="PS51273">
    <property type="entry name" value="GATASE_TYPE_1"/>
    <property type="match status" value="1"/>
</dbReference>